<sequence length="499" mass="54737">MPPPRVKGFFGAPVARDLKWDENLLFDTFQLSYTVLKDILEGQSSSSGLYTAEPLSTHSVSTTKWRSVATNPNICLPTGLTQPTGFYQDHETLSNDPAVHRSGISLPYMSTSFASTISSSEPEQPVSPSCLRHSFKFHERITAAHLTQTQDVTSFISAPSFTSLGDTTLDATLFPSTSSLPALQLHPSLTNTPLSALPSAARLDALQPQTPTATLLVAVLSTTIRSIIIKRKPSKRSRRTEPSEPVERHLIDLLVADQSRAGFKCTFWLPPSTSLSSPLMEIEAHMSPIDIPLTSISSLRRGCIVLIRCIALASYDGSVYAQSLNPYLTKMKTSIDLLVDADGRDRVEVIDPVWRSRIGETREWVKTYVGGAGTKRKAREDRTKDRVKVKMKRFEEDLPPDERSGIFVNMNEASNAIGMVAKISQVSTRPNGKLAFADSVVYFRVGTPPRICKLYTQHVLGREESERLRLLLPGAAHDAPSPSLAHTALQEPEGSKGGV</sequence>
<dbReference type="RefSeq" id="XP_033597227.1">
    <property type="nucleotide sequence ID" value="XM_033749629.1"/>
</dbReference>
<dbReference type="AlphaFoldDB" id="A0A6A6VY82"/>
<protein>
    <submittedName>
        <fullName evidence="2">Uncharacterized protein</fullName>
    </submittedName>
</protein>
<dbReference type="EMBL" id="ML996579">
    <property type="protein sequence ID" value="KAF2754776.1"/>
    <property type="molecule type" value="Genomic_DNA"/>
</dbReference>
<evidence type="ECO:0000256" key="1">
    <source>
        <dbReference type="SAM" id="MobiDB-lite"/>
    </source>
</evidence>
<name>A0A6A6VY82_9PEZI</name>
<keyword evidence="3" id="KW-1185">Reference proteome</keyword>
<proteinExistence type="predicted"/>
<reference evidence="2" key="1">
    <citation type="journal article" date="2020" name="Stud. Mycol.">
        <title>101 Dothideomycetes genomes: a test case for predicting lifestyles and emergence of pathogens.</title>
        <authorList>
            <person name="Haridas S."/>
            <person name="Albert R."/>
            <person name="Binder M."/>
            <person name="Bloem J."/>
            <person name="Labutti K."/>
            <person name="Salamov A."/>
            <person name="Andreopoulos B."/>
            <person name="Baker S."/>
            <person name="Barry K."/>
            <person name="Bills G."/>
            <person name="Bluhm B."/>
            <person name="Cannon C."/>
            <person name="Castanera R."/>
            <person name="Culley D."/>
            <person name="Daum C."/>
            <person name="Ezra D."/>
            <person name="Gonzalez J."/>
            <person name="Henrissat B."/>
            <person name="Kuo A."/>
            <person name="Liang C."/>
            <person name="Lipzen A."/>
            <person name="Lutzoni F."/>
            <person name="Magnuson J."/>
            <person name="Mondo S."/>
            <person name="Nolan M."/>
            <person name="Ohm R."/>
            <person name="Pangilinan J."/>
            <person name="Park H.-J."/>
            <person name="Ramirez L."/>
            <person name="Alfaro M."/>
            <person name="Sun H."/>
            <person name="Tritt A."/>
            <person name="Yoshinaga Y."/>
            <person name="Zwiers L.-H."/>
            <person name="Turgeon B."/>
            <person name="Goodwin S."/>
            <person name="Spatafora J."/>
            <person name="Crous P."/>
            <person name="Grigoriev I."/>
        </authorList>
    </citation>
    <scope>NUCLEOTIDE SEQUENCE</scope>
    <source>
        <strain evidence="2">CBS 121739</strain>
    </source>
</reference>
<dbReference type="GeneID" id="54490683"/>
<accession>A0A6A6VY82</accession>
<organism evidence="2 3">
    <name type="scientific">Pseudovirgaria hyperparasitica</name>
    <dbReference type="NCBI Taxonomy" id="470096"/>
    <lineage>
        <taxon>Eukaryota</taxon>
        <taxon>Fungi</taxon>
        <taxon>Dikarya</taxon>
        <taxon>Ascomycota</taxon>
        <taxon>Pezizomycotina</taxon>
        <taxon>Dothideomycetes</taxon>
        <taxon>Dothideomycetes incertae sedis</taxon>
        <taxon>Acrospermales</taxon>
        <taxon>Acrospermaceae</taxon>
        <taxon>Pseudovirgaria</taxon>
    </lineage>
</organism>
<dbReference type="Proteomes" id="UP000799437">
    <property type="component" value="Unassembled WGS sequence"/>
</dbReference>
<gene>
    <name evidence="2" type="ORF">EJ05DRAFT_540841</name>
</gene>
<evidence type="ECO:0000313" key="3">
    <source>
        <dbReference type="Proteomes" id="UP000799437"/>
    </source>
</evidence>
<dbReference type="OrthoDB" id="5378679at2759"/>
<feature type="region of interest" description="Disordered" evidence="1">
    <location>
        <begin position="475"/>
        <end position="499"/>
    </location>
</feature>
<evidence type="ECO:0000313" key="2">
    <source>
        <dbReference type="EMBL" id="KAF2754776.1"/>
    </source>
</evidence>